<sequence length="118" mass="12880">MRHHHKPFGMNCGCPEETVVYPTNYNQVDTCSENTVKHVHPSHTNVVNHHLQKNVHVYPHSTSFANEVDSVNVYGGSFQVPTPPRPNFPVAGAPVPPTGPVPGAPGVPGFPGGFRRRR</sequence>
<dbReference type="EMBL" id="JAMQJZ010000001">
    <property type="protein sequence ID" value="MDC3418789.1"/>
    <property type="molecule type" value="Genomic_DNA"/>
</dbReference>
<name>A0A9X3WK47_9BACI</name>
<keyword evidence="2" id="KW-0167">Capsid protein</keyword>
<gene>
    <name evidence="2" type="ORF">NC661_00125</name>
</gene>
<keyword evidence="2" id="KW-0946">Virion</keyword>
<feature type="region of interest" description="Disordered" evidence="1">
    <location>
        <begin position="89"/>
        <end position="118"/>
    </location>
</feature>
<keyword evidence="3" id="KW-1185">Reference proteome</keyword>
<dbReference type="Proteomes" id="UP001145072">
    <property type="component" value="Unassembled WGS sequence"/>
</dbReference>
<reference evidence="2" key="1">
    <citation type="submission" date="2022-06" db="EMBL/GenBank/DDBJ databases">
        <title>Aquibacillus sp. a new bacterium isolated from soil saline samples.</title>
        <authorList>
            <person name="Galisteo C."/>
            <person name="De La Haba R."/>
            <person name="Sanchez-Porro C."/>
            <person name="Ventosa A."/>
        </authorList>
    </citation>
    <scope>NUCLEOTIDE SEQUENCE</scope>
    <source>
        <strain evidence="2">JCM 12387</strain>
    </source>
</reference>
<evidence type="ECO:0000313" key="2">
    <source>
        <dbReference type="EMBL" id="MDC3418789.1"/>
    </source>
</evidence>
<dbReference type="InterPro" id="IPR020108">
    <property type="entry name" value="Spore_coat_CotD"/>
</dbReference>
<evidence type="ECO:0000313" key="3">
    <source>
        <dbReference type="Proteomes" id="UP001145072"/>
    </source>
</evidence>
<organism evidence="2 3">
    <name type="scientific">Aquibacillus koreensis</name>
    <dbReference type="NCBI Taxonomy" id="279446"/>
    <lineage>
        <taxon>Bacteria</taxon>
        <taxon>Bacillati</taxon>
        <taxon>Bacillota</taxon>
        <taxon>Bacilli</taxon>
        <taxon>Bacillales</taxon>
        <taxon>Bacillaceae</taxon>
        <taxon>Aquibacillus</taxon>
    </lineage>
</organism>
<comment type="caution">
    <text evidence="2">The sequence shown here is derived from an EMBL/GenBank/DDBJ whole genome shotgun (WGS) entry which is preliminary data.</text>
</comment>
<evidence type="ECO:0000256" key="1">
    <source>
        <dbReference type="SAM" id="MobiDB-lite"/>
    </source>
</evidence>
<dbReference type="RefSeq" id="WP_259870996.1">
    <property type="nucleotide sequence ID" value="NZ_JAMQJZ010000001.1"/>
</dbReference>
<protein>
    <submittedName>
        <fullName evidence="2">Spore coat protein</fullName>
    </submittedName>
</protein>
<dbReference type="AlphaFoldDB" id="A0A9X3WK47"/>
<dbReference type="Pfam" id="PF11122">
    <property type="entry name" value="Spore-coat_CotD"/>
    <property type="match status" value="1"/>
</dbReference>
<accession>A0A9X3WK47</accession>
<proteinExistence type="predicted"/>
<feature type="compositionally biased region" description="Pro residues" evidence="1">
    <location>
        <begin position="94"/>
        <end position="105"/>
    </location>
</feature>